<keyword evidence="11" id="KW-0677">Repeat</keyword>
<keyword evidence="18 19" id="KW-0472">Membrane</keyword>
<evidence type="ECO:0000256" key="3">
    <source>
        <dbReference type="ARBA" id="ARBA00006113"/>
    </source>
</evidence>
<dbReference type="EMBL" id="NEVK01000006">
    <property type="protein sequence ID" value="OZI17743.1"/>
    <property type="molecule type" value="Genomic_DNA"/>
</dbReference>
<feature type="domain" description="Cytochrome c" evidence="23">
    <location>
        <begin position="133"/>
        <end position="212"/>
    </location>
</feature>
<feature type="binding site" description="axial binding residue" evidence="20">
    <location>
        <position position="189"/>
    </location>
    <ligand>
        <name>heme c</name>
        <dbReference type="ChEBI" id="CHEBI:61717"/>
        <label>2</label>
    </ligand>
    <ligandPart>
        <name>Fe</name>
        <dbReference type="ChEBI" id="CHEBI:18248"/>
    </ligandPart>
</feature>
<evidence type="ECO:0000256" key="13">
    <source>
        <dbReference type="ARBA" id="ARBA00022982"/>
    </source>
</evidence>
<name>A0A261R075_9BORD</name>
<evidence type="ECO:0000256" key="2">
    <source>
        <dbReference type="ARBA" id="ARBA00004673"/>
    </source>
</evidence>
<comment type="subcellular location">
    <subcellularLocation>
        <location evidence="1 19">Cell inner membrane</location>
    </subcellularLocation>
</comment>
<dbReference type="InterPro" id="IPR032858">
    <property type="entry name" value="CcoP_N"/>
</dbReference>
<dbReference type="PANTHER" id="PTHR33751">
    <property type="entry name" value="CBB3-TYPE CYTOCHROME C OXIDASE SUBUNIT FIXP"/>
    <property type="match status" value="1"/>
</dbReference>
<evidence type="ECO:0000256" key="5">
    <source>
        <dbReference type="ARBA" id="ARBA00022475"/>
    </source>
</evidence>
<evidence type="ECO:0000313" key="24">
    <source>
        <dbReference type="EMBL" id="OZI17743.1"/>
    </source>
</evidence>
<dbReference type="InterPro" id="IPR050597">
    <property type="entry name" value="Cytochrome_c_Oxidase_Subunit"/>
</dbReference>
<keyword evidence="9 22" id="KW-0812">Transmembrane</keyword>
<dbReference type="GO" id="GO:0020037">
    <property type="term" value="F:heme binding"/>
    <property type="evidence" value="ECO:0007669"/>
    <property type="project" value="InterPro"/>
</dbReference>
<dbReference type="InterPro" id="IPR036909">
    <property type="entry name" value="Cyt_c-like_dom_sf"/>
</dbReference>
<evidence type="ECO:0000259" key="23">
    <source>
        <dbReference type="PROSITE" id="PS51007"/>
    </source>
</evidence>
<evidence type="ECO:0000256" key="20">
    <source>
        <dbReference type="PIRSR" id="PIRSR000006-1"/>
    </source>
</evidence>
<evidence type="ECO:0000256" key="4">
    <source>
        <dbReference type="ARBA" id="ARBA00022448"/>
    </source>
</evidence>
<comment type="pathway">
    <text evidence="2 19">Energy metabolism; oxidative phosphorylation.</text>
</comment>
<dbReference type="SUPFAM" id="SSF46626">
    <property type="entry name" value="Cytochrome c"/>
    <property type="match status" value="2"/>
</dbReference>
<dbReference type="NCBIfam" id="TIGR00782">
    <property type="entry name" value="ccoP"/>
    <property type="match status" value="1"/>
</dbReference>
<evidence type="ECO:0000256" key="6">
    <source>
        <dbReference type="ARBA" id="ARBA00022519"/>
    </source>
</evidence>
<evidence type="ECO:0000256" key="16">
    <source>
        <dbReference type="ARBA" id="ARBA00023004"/>
    </source>
</evidence>
<keyword evidence="8 19" id="KW-0679">Respiratory chain</keyword>
<dbReference type="GO" id="GO:0005886">
    <property type="term" value="C:plasma membrane"/>
    <property type="evidence" value="ECO:0007669"/>
    <property type="project" value="UniProtKB-SubCell"/>
</dbReference>
<evidence type="ECO:0000256" key="12">
    <source>
        <dbReference type="ARBA" id="ARBA00022781"/>
    </source>
</evidence>
<dbReference type="PANTHER" id="PTHR33751:SF1">
    <property type="entry name" value="CBB3-TYPE CYTOCHROME C OXIDASE SUBUNIT FIXP"/>
    <property type="match status" value="1"/>
</dbReference>
<dbReference type="AlphaFoldDB" id="A0A261R075"/>
<keyword evidence="16 19" id="KW-0408">Iron</keyword>
<dbReference type="Gene3D" id="6.10.280.130">
    <property type="match status" value="1"/>
</dbReference>
<comment type="cofactor">
    <cofactor evidence="19 21">
        <name>heme c</name>
        <dbReference type="ChEBI" id="CHEBI:61717"/>
    </cofactor>
    <text evidence="19 21">Binds 2 heme C groups per subunit.</text>
</comment>
<feature type="binding site" description="covalent" evidence="21">
    <location>
        <position position="149"/>
    </location>
    <ligand>
        <name>heme c</name>
        <dbReference type="ChEBI" id="CHEBI:61717"/>
        <label>1</label>
    </ligand>
</feature>
<organism evidence="24 25">
    <name type="scientific">Bordetella genomosp. 7</name>
    <dbReference type="NCBI Taxonomy" id="1416805"/>
    <lineage>
        <taxon>Bacteria</taxon>
        <taxon>Pseudomonadati</taxon>
        <taxon>Pseudomonadota</taxon>
        <taxon>Betaproteobacteria</taxon>
        <taxon>Burkholderiales</taxon>
        <taxon>Alcaligenaceae</taxon>
        <taxon>Bordetella</taxon>
    </lineage>
</organism>
<dbReference type="GO" id="GO:0009055">
    <property type="term" value="F:electron transfer activity"/>
    <property type="evidence" value="ECO:0007669"/>
    <property type="project" value="InterPro"/>
</dbReference>
<evidence type="ECO:0000256" key="8">
    <source>
        <dbReference type="ARBA" id="ARBA00022660"/>
    </source>
</evidence>
<dbReference type="RefSeq" id="WP_026639074.1">
    <property type="nucleotide sequence ID" value="NZ_NEVI01000016.1"/>
</dbReference>
<evidence type="ECO:0000256" key="21">
    <source>
        <dbReference type="PIRSR" id="PIRSR000006-2"/>
    </source>
</evidence>
<feature type="binding site" description="covalent" evidence="21">
    <location>
        <position position="232"/>
    </location>
    <ligand>
        <name>heme c</name>
        <dbReference type="ChEBI" id="CHEBI:61717"/>
        <label>2</label>
    </ligand>
</feature>
<evidence type="ECO:0000256" key="9">
    <source>
        <dbReference type="ARBA" id="ARBA00022692"/>
    </source>
</evidence>
<dbReference type="PROSITE" id="PS51007">
    <property type="entry name" value="CYTC"/>
    <property type="match status" value="2"/>
</dbReference>
<gene>
    <name evidence="24" type="ORF">CAL19_11555</name>
</gene>
<accession>A0A261R075</accession>
<keyword evidence="10 19" id="KW-0479">Metal-binding</keyword>
<evidence type="ECO:0000256" key="17">
    <source>
        <dbReference type="ARBA" id="ARBA00023065"/>
    </source>
</evidence>
<dbReference type="OrthoDB" id="9811281at2"/>
<protein>
    <recommendedName>
        <fullName evidence="19">Cbb3-type cytochrome c oxidase subunit</fullName>
    </recommendedName>
</protein>
<keyword evidence="6 19" id="KW-0997">Cell inner membrane</keyword>
<feature type="binding site" description="axial binding residue" evidence="20">
    <location>
        <position position="277"/>
    </location>
    <ligand>
        <name>heme c</name>
        <dbReference type="ChEBI" id="CHEBI:61717"/>
        <label>1</label>
    </ligand>
    <ligandPart>
        <name>Fe</name>
        <dbReference type="ChEBI" id="CHEBI:18248"/>
    </ligandPart>
</feature>
<feature type="transmembrane region" description="Helical" evidence="22">
    <location>
        <begin position="7"/>
        <end position="29"/>
    </location>
</feature>
<evidence type="ECO:0000256" key="11">
    <source>
        <dbReference type="ARBA" id="ARBA00022737"/>
    </source>
</evidence>
<feature type="binding site" description="covalent" evidence="21">
    <location>
        <position position="146"/>
    </location>
    <ligand>
        <name>heme c</name>
        <dbReference type="ChEBI" id="CHEBI:61717"/>
        <label>1</label>
    </ligand>
</feature>
<evidence type="ECO:0000256" key="1">
    <source>
        <dbReference type="ARBA" id="ARBA00004533"/>
    </source>
</evidence>
<evidence type="ECO:0000256" key="7">
    <source>
        <dbReference type="ARBA" id="ARBA00022617"/>
    </source>
</evidence>
<evidence type="ECO:0000256" key="22">
    <source>
        <dbReference type="SAM" id="Phobius"/>
    </source>
</evidence>
<dbReference type="InterPro" id="IPR009056">
    <property type="entry name" value="Cyt_c-like_dom"/>
</dbReference>
<feature type="binding site" description="covalent" evidence="21">
    <location>
        <position position="235"/>
    </location>
    <ligand>
        <name>heme c</name>
        <dbReference type="ChEBI" id="CHEBI:61717"/>
        <label>2</label>
    </ligand>
</feature>
<dbReference type="UniPathway" id="UPA00705"/>
<keyword evidence="12 19" id="KW-0375">Hydrogen ion transport</keyword>
<keyword evidence="14 22" id="KW-1133">Transmembrane helix</keyword>
<keyword evidence="15 19" id="KW-0560">Oxidoreductase</keyword>
<dbReference type="Pfam" id="PF14715">
    <property type="entry name" value="FixP_N"/>
    <property type="match status" value="1"/>
</dbReference>
<keyword evidence="4 19" id="KW-0813">Transport</keyword>
<dbReference type="InterPro" id="IPR004678">
    <property type="entry name" value="Cyt_c_oxidase_cbb3_su3"/>
</dbReference>
<dbReference type="PIRSF" id="PIRSF000006">
    <property type="entry name" value="Cbb3-Cox_fixP"/>
    <property type="match status" value="1"/>
</dbReference>
<dbReference type="Pfam" id="PF13442">
    <property type="entry name" value="Cytochrome_CBB3"/>
    <property type="match status" value="2"/>
</dbReference>
<keyword evidence="5 19" id="KW-1003">Cell membrane</keyword>
<sequence>MSDFSHAFFGYFIAFIALGGIAWCIWLLYTQRRWLGSQPTAGAVEDTGHVWDEDLTELNNPVPRWWTWMYLLLCVFALGYLVLMPGLGMFQGVLGYTTADEVRRHQEQLAEQVRPVYERYATMPVADIAADASARQIGERLFLNTCAQCHGSDARGSRSFPNLTDGDWLYGGTPEAIQQTIAQGRHGIMPPWKGTIDPASASDAAHYVRSLSKLAADPLKVLRGQRVYANYCVACHGVDGKGNQALGAPNLTDGTWLYGSSEATIVQTILEGRDNIMPAHDTVLTPEQIRILTAWVWGLSNAATVAQAGAPQTTEQ</sequence>
<comment type="caution">
    <text evidence="24">The sequence shown here is derived from an EMBL/GenBank/DDBJ whole genome shotgun (WGS) entry which is preliminary data.</text>
</comment>
<evidence type="ECO:0000256" key="14">
    <source>
        <dbReference type="ARBA" id="ARBA00022989"/>
    </source>
</evidence>
<reference evidence="25" key="1">
    <citation type="submission" date="2017-05" db="EMBL/GenBank/DDBJ databases">
        <title>Complete and WGS of Bordetella genogroups.</title>
        <authorList>
            <person name="Spilker T."/>
            <person name="Lipuma J."/>
        </authorList>
    </citation>
    <scope>NUCLEOTIDE SEQUENCE [LARGE SCALE GENOMIC DNA]</scope>
    <source>
        <strain evidence="25">AU18089</strain>
    </source>
</reference>
<comment type="similarity">
    <text evidence="3 19">Belongs to the CcoP / FixP family.</text>
</comment>
<dbReference type="Gene3D" id="1.10.760.10">
    <property type="entry name" value="Cytochrome c-like domain"/>
    <property type="match status" value="2"/>
</dbReference>
<proteinExistence type="inferred from homology"/>
<keyword evidence="17 19" id="KW-0406">Ion transport</keyword>
<evidence type="ECO:0000256" key="10">
    <source>
        <dbReference type="ARBA" id="ARBA00022723"/>
    </source>
</evidence>
<evidence type="ECO:0000256" key="19">
    <source>
        <dbReference type="PIRNR" id="PIRNR000006"/>
    </source>
</evidence>
<dbReference type="GO" id="GO:0016491">
    <property type="term" value="F:oxidoreductase activity"/>
    <property type="evidence" value="ECO:0007669"/>
    <property type="project" value="UniProtKB-KW"/>
</dbReference>
<feature type="transmembrane region" description="Helical" evidence="22">
    <location>
        <begin position="65"/>
        <end position="83"/>
    </location>
</feature>
<keyword evidence="7 19" id="KW-0349">Heme</keyword>
<evidence type="ECO:0000256" key="15">
    <source>
        <dbReference type="ARBA" id="ARBA00023002"/>
    </source>
</evidence>
<dbReference type="InterPro" id="IPR038414">
    <property type="entry name" value="CcoP_N_sf"/>
</dbReference>
<evidence type="ECO:0000313" key="25">
    <source>
        <dbReference type="Proteomes" id="UP000216947"/>
    </source>
</evidence>
<dbReference type="Proteomes" id="UP000216947">
    <property type="component" value="Unassembled WGS sequence"/>
</dbReference>
<feature type="binding site" description="axial binding residue" evidence="20">
    <location>
        <position position="236"/>
    </location>
    <ligand>
        <name>heme c</name>
        <dbReference type="ChEBI" id="CHEBI:61717"/>
        <label>2</label>
    </ligand>
    <ligandPart>
        <name>Fe</name>
        <dbReference type="ChEBI" id="CHEBI:18248"/>
    </ligandPart>
</feature>
<dbReference type="GO" id="GO:0006119">
    <property type="term" value="P:oxidative phosphorylation"/>
    <property type="evidence" value="ECO:0007669"/>
    <property type="project" value="UniProtKB-UniPathway"/>
</dbReference>
<keyword evidence="13 19" id="KW-0249">Electron transport</keyword>
<evidence type="ECO:0000256" key="18">
    <source>
        <dbReference type="ARBA" id="ARBA00023136"/>
    </source>
</evidence>
<comment type="subunit">
    <text evidence="19">Component of the cbb3-type cytochrome c oxidase.</text>
</comment>
<feature type="domain" description="Cytochrome c" evidence="23">
    <location>
        <begin position="219"/>
        <end position="300"/>
    </location>
</feature>
<dbReference type="GO" id="GO:0046872">
    <property type="term" value="F:metal ion binding"/>
    <property type="evidence" value="ECO:0007669"/>
    <property type="project" value="UniProtKB-KW"/>
</dbReference>
<dbReference type="GO" id="GO:1902600">
    <property type="term" value="P:proton transmembrane transport"/>
    <property type="evidence" value="ECO:0007669"/>
    <property type="project" value="UniProtKB-KW"/>
</dbReference>
<keyword evidence="25" id="KW-1185">Reference proteome</keyword>
<comment type="function">
    <text evidence="19">C-type cytochrome. Part of the cbb3-type cytochrome c oxidase complex.</text>
</comment>
<feature type="binding site" description="axial binding residue" evidence="20">
    <location>
        <position position="150"/>
    </location>
    <ligand>
        <name>heme c</name>
        <dbReference type="ChEBI" id="CHEBI:61717"/>
        <label>1</label>
    </ligand>
    <ligandPart>
        <name>Fe</name>
        <dbReference type="ChEBI" id="CHEBI:18248"/>
    </ligandPart>
</feature>